<keyword evidence="5" id="KW-0812">Transmembrane</keyword>
<dbReference type="InterPro" id="IPR000160">
    <property type="entry name" value="GGDEF_dom"/>
</dbReference>
<gene>
    <name evidence="7" type="ORF">SAMN05216586_10837</name>
</gene>
<dbReference type="EMBL" id="FNVE01000008">
    <property type="protein sequence ID" value="SEG49603.1"/>
    <property type="molecule type" value="Genomic_DNA"/>
</dbReference>
<comment type="cofactor">
    <cofactor evidence="1">
        <name>Mg(2+)</name>
        <dbReference type="ChEBI" id="CHEBI:18420"/>
    </cofactor>
</comment>
<feature type="transmembrane region" description="Helical" evidence="5">
    <location>
        <begin position="68"/>
        <end position="89"/>
    </location>
</feature>
<keyword evidence="5" id="KW-1133">Transmembrane helix</keyword>
<keyword evidence="5" id="KW-0472">Membrane</keyword>
<reference evidence="7 8" key="1">
    <citation type="submission" date="2016-10" db="EMBL/GenBank/DDBJ databases">
        <authorList>
            <person name="Varghese N."/>
            <person name="Submissions S."/>
        </authorList>
    </citation>
    <scope>NUCLEOTIDE SEQUENCE [LARGE SCALE GENOMIC DNA]</scope>
    <source>
        <strain evidence="7 8">CECT 8317</strain>
    </source>
</reference>
<organism evidence="7 8">
    <name type="scientific">Halopseudomonas aestusnigri</name>
    <dbReference type="NCBI Taxonomy" id="857252"/>
    <lineage>
        <taxon>Bacteria</taxon>
        <taxon>Pseudomonadati</taxon>
        <taxon>Pseudomonadota</taxon>
        <taxon>Gammaproteobacteria</taxon>
        <taxon>Pseudomonadales</taxon>
        <taxon>Pseudomonadaceae</taxon>
        <taxon>Halopseudomonas</taxon>
    </lineage>
</organism>
<keyword evidence="8" id="KW-1185">Reference proteome</keyword>
<evidence type="ECO:0000256" key="1">
    <source>
        <dbReference type="ARBA" id="ARBA00001946"/>
    </source>
</evidence>
<feature type="transmembrane region" description="Helical" evidence="5">
    <location>
        <begin position="193"/>
        <end position="216"/>
    </location>
</feature>
<dbReference type="NCBIfam" id="TIGR00254">
    <property type="entry name" value="GGDEF"/>
    <property type="match status" value="1"/>
</dbReference>
<evidence type="ECO:0000256" key="2">
    <source>
        <dbReference type="ARBA" id="ARBA00004533"/>
    </source>
</evidence>
<accession>A0AAQ1JQK7</accession>
<dbReference type="InterPro" id="IPR050469">
    <property type="entry name" value="Diguanylate_Cyclase"/>
</dbReference>
<proteinExistence type="predicted"/>
<dbReference type="PROSITE" id="PS50887">
    <property type="entry name" value="GGDEF"/>
    <property type="match status" value="1"/>
</dbReference>
<dbReference type="CDD" id="cd01949">
    <property type="entry name" value="GGDEF"/>
    <property type="match status" value="1"/>
</dbReference>
<feature type="transmembrane region" description="Helical" evidence="5">
    <location>
        <begin position="126"/>
        <end position="148"/>
    </location>
</feature>
<dbReference type="PANTHER" id="PTHR45138:SF9">
    <property type="entry name" value="DIGUANYLATE CYCLASE DGCM-RELATED"/>
    <property type="match status" value="1"/>
</dbReference>
<evidence type="ECO:0000313" key="7">
    <source>
        <dbReference type="EMBL" id="SEG49603.1"/>
    </source>
</evidence>
<sequence>MSAHMLADLDIKTLTVTLTVVTLAVTLLLALAAWQAPAERGVRQWALGNASLMLGLLLNINQDRIPHGLSIILANGLMTLGLGLVWLGLRQFRGRTQPQWAPIAVSLITMLLLWVFRYQIDNLTVRYAISSLVLGGFCLLCATELLVAERPPMRTASWFSGIIALTYGFILVARPAASLTGWNGPNDLLGGPLQLITVLGAMAAQIGMACGLILMTHYRHLDSLRRLSELDPLTETLNRRSLLLQAEQLLRRMAASNEPLTLIMLDADHFKHINDEFGHQIGDEVLCHLVNRVRLLLRGRDLLGRFGGEEFIVVLPGLDSVDAGQVAERIRQSICQHDGQSLQRPIHLSVSLGVACSEHHGYDFNTLLGAADAALYRAKALGRNRVELAPGPDGAPQEQVALRLLSHFRHNLDV</sequence>
<evidence type="ECO:0000256" key="3">
    <source>
        <dbReference type="ARBA" id="ARBA00012528"/>
    </source>
</evidence>
<comment type="caution">
    <text evidence="7">The sequence shown here is derived from an EMBL/GenBank/DDBJ whole genome shotgun (WGS) entry which is preliminary data.</text>
</comment>
<dbReference type="RefSeq" id="WP_160003181.1">
    <property type="nucleotide sequence ID" value="NZ_FNVE01000008.1"/>
</dbReference>
<dbReference type="SUPFAM" id="SSF55073">
    <property type="entry name" value="Nucleotide cyclase"/>
    <property type="match status" value="1"/>
</dbReference>
<evidence type="ECO:0000256" key="4">
    <source>
        <dbReference type="ARBA" id="ARBA00034247"/>
    </source>
</evidence>
<dbReference type="Gene3D" id="3.30.70.270">
    <property type="match status" value="1"/>
</dbReference>
<dbReference type="AlphaFoldDB" id="A0AAQ1JQK7"/>
<evidence type="ECO:0000256" key="5">
    <source>
        <dbReference type="SAM" id="Phobius"/>
    </source>
</evidence>
<dbReference type="Pfam" id="PF00990">
    <property type="entry name" value="GGDEF"/>
    <property type="match status" value="1"/>
</dbReference>
<dbReference type="Proteomes" id="UP000243518">
    <property type="component" value="Unassembled WGS sequence"/>
</dbReference>
<dbReference type="GO" id="GO:0005886">
    <property type="term" value="C:plasma membrane"/>
    <property type="evidence" value="ECO:0007669"/>
    <property type="project" value="UniProtKB-SubCell"/>
</dbReference>
<dbReference type="GO" id="GO:0052621">
    <property type="term" value="F:diguanylate cyclase activity"/>
    <property type="evidence" value="ECO:0007669"/>
    <property type="project" value="UniProtKB-EC"/>
</dbReference>
<feature type="transmembrane region" description="Helical" evidence="5">
    <location>
        <begin position="155"/>
        <end position="173"/>
    </location>
</feature>
<dbReference type="SMART" id="SM00267">
    <property type="entry name" value="GGDEF"/>
    <property type="match status" value="1"/>
</dbReference>
<feature type="domain" description="GGDEF" evidence="6">
    <location>
        <begin position="258"/>
        <end position="391"/>
    </location>
</feature>
<dbReference type="EC" id="2.7.7.65" evidence="3"/>
<comment type="catalytic activity">
    <reaction evidence="4">
        <text>2 GTP = 3',3'-c-di-GMP + 2 diphosphate</text>
        <dbReference type="Rhea" id="RHEA:24898"/>
        <dbReference type="ChEBI" id="CHEBI:33019"/>
        <dbReference type="ChEBI" id="CHEBI:37565"/>
        <dbReference type="ChEBI" id="CHEBI:58805"/>
        <dbReference type="EC" id="2.7.7.65"/>
    </reaction>
</comment>
<evidence type="ECO:0000259" key="6">
    <source>
        <dbReference type="PROSITE" id="PS50887"/>
    </source>
</evidence>
<protein>
    <recommendedName>
        <fullName evidence="3">diguanylate cyclase</fullName>
        <ecNumber evidence="3">2.7.7.65</ecNumber>
    </recommendedName>
</protein>
<feature type="transmembrane region" description="Helical" evidence="5">
    <location>
        <begin position="101"/>
        <end position="120"/>
    </location>
</feature>
<evidence type="ECO:0000313" key="8">
    <source>
        <dbReference type="Proteomes" id="UP000243518"/>
    </source>
</evidence>
<dbReference type="InterPro" id="IPR043128">
    <property type="entry name" value="Rev_trsase/Diguanyl_cyclase"/>
</dbReference>
<comment type="subcellular location">
    <subcellularLocation>
        <location evidence="2">Cell inner membrane</location>
    </subcellularLocation>
</comment>
<name>A0AAQ1JQK7_9GAMM</name>
<feature type="transmembrane region" description="Helical" evidence="5">
    <location>
        <begin position="14"/>
        <end position="33"/>
    </location>
</feature>
<dbReference type="FunFam" id="3.30.70.270:FF:000001">
    <property type="entry name" value="Diguanylate cyclase domain protein"/>
    <property type="match status" value="1"/>
</dbReference>
<dbReference type="InterPro" id="IPR029787">
    <property type="entry name" value="Nucleotide_cyclase"/>
</dbReference>
<dbReference type="PANTHER" id="PTHR45138">
    <property type="entry name" value="REGULATORY COMPONENTS OF SENSORY TRANSDUCTION SYSTEM"/>
    <property type="match status" value="1"/>
</dbReference>